<reference evidence="2 3" key="1">
    <citation type="submission" date="2019-02" db="EMBL/GenBank/DDBJ databases">
        <title>Deep-cultivation of Planctomycetes and their phenomic and genomic characterization uncovers novel biology.</title>
        <authorList>
            <person name="Wiegand S."/>
            <person name="Jogler M."/>
            <person name="Boedeker C."/>
            <person name="Pinto D."/>
            <person name="Vollmers J."/>
            <person name="Rivas-Marin E."/>
            <person name="Kohn T."/>
            <person name="Peeters S.H."/>
            <person name="Heuer A."/>
            <person name="Rast P."/>
            <person name="Oberbeckmann S."/>
            <person name="Bunk B."/>
            <person name="Jeske O."/>
            <person name="Meyerdierks A."/>
            <person name="Storesund J.E."/>
            <person name="Kallscheuer N."/>
            <person name="Luecker S."/>
            <person name="Lage O.M."/>
            <person name="Pohl T."/>
            <person name="Merkel B.J."/>
            <person name="Hornburger P."/>
            <person name="Mueller R.-W."/>
            <person name="Bruemmer F."/>
            <person name="Labrenz M."/>
            <person name="Spormann A.M."/>
            <person name="Op den Camp H."/>
            <person name="Overmann J."/>
            <person name="Amann R."/>
            <person name="Jetten M.S.M."/>
            <person name="Mascher T."/>
            <person name="Medema M.H."/>
            <person name="Devos D.P."/>
            <person name="Kaster A.-K."/>
            <person name="Ovreas L."/>
            <person name="Rohde M."/>
            <person name="Galperin M.Y."/>
            <person name="Jogler C."/>
        </authorList>
    </citation>
    <scope>NUCLEOTIDE SEQUENCE [LARGE SCALE GENOMIC DNA]</scope>
    <source>
        <strain evidence="2 3">Pla85_3_4</strain>
    </source>
</reference>
<dbReference type="EMBL" id="CP036433">
    <property type="protein sequence ID" value="QDU93937.1"/>
    <property type="molecule type" value="Genomic_DNA"/>
</dbReference>
<organism evidence="2 3">
    <name type="scientific">Lignipirellula cremea</name>
    <dbReference type="NCBI Taxonomy" id="2528010"/>
    <lineage>
        <taxon>Bacteria</taxon>
        <taxon>Pseudomonadati</taxon>
        <taxon>Planctomycetota</taxon>
        <taxon>Planctomycetia</taxon>
        <taxon>Pirellulales</taxon>
        <taxon>Pirellulaceae</taxon>
        <taxon>Lignipirellula</taxon>
    </lineage>
</organism>
<dbReference type="OrthoDB" id="282802at2"/>
<protein>
    <submittedName>
        <fullName evidence="2">Uncharacterized protein</fullName>
    </submittedName>
</protein>
<dbReference type="RefSeq" id="WP_145051497.1">
    <property type="nucleotide sequence ID" value="NZ_CP036433.1"/>
</dbReference>
<keyword evidence="1" id="KW-0732">Signal</keyword>
<evidence type="ECO:0000313" key="3">
    <source>
        <dbReference type="Proteomes" id="UP000317648"/>
    </source>
</evidence>
<name>A0A518DQ33_9BACT</name>
<proteinExistence type="predicted"/>
<keyword evidence="3" id="KW-1185">Reference proteome</keyword>
<gene>
    <name evidence="2" type="ORF">Pla8534_17230</name>
</gene>
<feature type="chain" id="PRO_5021767027" evidence="1">
    <location>
        <begin position="24"/>
        <end position="159"/>
    </location>
</feature>
<sequence precursor="true">MMLSLLRVVFPAALLLAATTGYGADRVRFSTGGEDAKIIADEAGVVVEVKSPGGIGHGELHRVGKDWPGRVAFLFDVRGMEGFHVKSGNLRSGTFLGSREPEVYRIKADGTQERVVKDGNLYTPTVKRLDTSSIEVVLPAKLLEGESQIKVHWVDFYRE</sequence>
<accession>A0A518DQ33</accession>
<evidence type="ECO:0000313" key="2">
    <source>
        <dbReference type="EMBL" id="QDU93937.1"/>
    </source>
</evidence>
<dbReference type="KEGG" id="lcre:Pla8534_17230"/>
<dbReference type="Proteomes" id="UP000317648">
    <property type="component" value="Chromosome"/>
</dbReference>
<feature type="signal peptide" evidence="1">
    <location>
        <begin position="1"/>
        <end position="23"/>
    </location>
</feature>
<evidence type="ECO:0000256" key="1">
    <source>
        <dbReference type="SAM" id="SignalP"/>
    </source>
</evidence>
<dbReference type="AlphaFoldDB" id="A0A518DQ33"/>